<dbReference type="Proteomes" id="UP001139981">
    <property type="component" value="Unassembled WGS sequence"/>
</dbReference>
<keyword evidence="2" id="KW-1185">Reference proteome</keyword>
<organism evidence="1 2">
    <name type="scientific">Coemansia aciculifera</name>
    <dbReference type="NCBI Taxonomy" id="417176"/>
    <lineage>
        <taxon>Eukaryota</taxon>
        <taxon>Fungi</taxon>
        <taxon>Fungi incertae sedis</taxon>
        <taxon>Zoopagomycota</taxon>
        <taxon>Kickxellomycotina</taxon>
        <taxon>Kickxellomycetes</taxon>
        <taxon>Kickxellales</taxon>
        <taxon>Kickxellaceae</taxon>
        <taxon>Coemansia</taxon>
    </lineage>
</organism>
<reference evidence="1" key="1">
    <citation type="submission" date="2022-07" db="EMBL/GenBank/DDBJ databases">
        <title>Phylogenomic reconstructions and comparative analyses of Kickxellomycotina fungi.</title>
        <authorList>
            <person name="Reynolds N.K."/>
            <person name="Stajich J.E."/>
            <person name="Barry K."/>
            <person name="Grigoriev I.V."/>
            <person name="Crous P."/>
            <person name="Smith M.E."/>
        </authorList>
    </citation>
    <scope>NUCLEOTIDE SEQUENCE</scope>
    <source>
        <strain evidence="1">CBS 190363</strain>
    </source>
</reference>
<sequence length="97" mass="10785">FSIIRSRNPLLCSWNALAVALFYRWHVAGFLPPTFANPLWKDTLVVPVDHSRPSSSLSVALDGGQKNASIVESRLVSATERLSLVRELLPSDRLPME</sequence>
<comment type="caution">
    <text evidence="1">The sequence shown here is derived from an EMBL/GenBank/DDBJ whole genome shotgun (WGS) entry which is preliminary data.</text>
</comment>
<accession>A0ACC1M0B2</accession>
<evidence type="ECO:0000313" key="1">
    <source>
        <dbReference type="EMBL" id="KAJ2890949.1"/>
    </source>
</evidence>
<name>A0ACC1M0B2_9FUNG</name>
<protein>
    <submittedName>
        <fullName evidence="1">Uncharacterized protein</fullName>
    </submittedName>
</protein>
<gene>
    <name evidence="1" type="ORF">IWW38_003852</name>
</gene>
<feature type="non-terminal residue" evidence="1">
    <location>
        <position position="1"/>
    </location>
</feature>
<proteinExistence type="predicted"/>
<evidence type="ECO:0000313" key="2">
    <source>
        <dbReference type="Proteomes" id="UP001139981"/>
    </source>
</evidence>
<dbReference type="EMBL" id="JANBVB010001152">
    <property type="protein sequence ID" value="KAJ2890949.1"/>
    <property type="molecule type" value="Genomic_DNA"/>
</dbReference>
<feature type="non-terminal residue" evidence="1">
    <location>
        <position position="97"/>
    </location>
</feature>